<dbReference type="GO" id="GO:0003677">
    <property type="term" value="F:DNA binding"/>
    <property type="evidence" value="ECO:0007669"/>
    <property type="project" value="UniProtKB-KW"/>
</dbReference>
<dbReference type="Pfam" id="PF01381">
    <property type="entry name" value="HTH_3"/>
    <property type="match status" value="1"/>
</dbReference>
<gene>
    <name evidence="4" type="ordered locus">Gura_4120</name>
</gene>
<evidence type="ECO:0000313" key="4">
    <source>
        <dbReference type="EMBL" id="ABQ28263.1"/>
    </source>
</evidence>
<protein>
    <submittedName>
        <fullName evidence="4">Transcriptional regulator, XRE family</fullName>
    </submittedName>
</protein>
<dbReference type="PANTHER" id="PTHR46558:SF11">
    <property type="entry name" value="HTH-TYPE TRANSCRIPTIONAL REGULATOR XRE"/>
    <property type="match status" value="1"/>
</dbReference>
<dbReference type="HOGENOM" id="CLU_911412_0_0_7"/>
<accession>A5G8Z5</accession>
<organism evidence="4 5">
    <name type="scientific">Geotalea uraniireducens (strain Rf4)</name>
    <name type="common">Geobacter uraniireducens</name>
    <dbReference type="NCBI Taxonomy" id="351605"/>
    <lineage>
        <taxon>Bacteria</taxon>
        <taxon>Pseudomonadati</taxon>
        <taxon>Thermodesulfobacteriota</taxon>
        <taxon>Desulfuromonadia</taxon>
        <taxon>Geobacterales</taxon>
        <taxon>Geobacteraceae</taxon>
        <taxon>Geotalea</taxon>
    </lineage>
</organism>
<dbReference type="SMART" id="SM00530">
    <property type="entry name" value="HTH_XRE"/>
    <property type="match status" value="1"/>
</dbReference>
<name>A5G8Z5_GEOUR</name>
<keyword evidence="5" id="KW-1185">Reference proteome</keyword>
<dbReference type="Proteomes" id="UP000006695">
    <property type="component" value="Chromosome"/>
</dbReference>
<dbReference type="InterPro" id="IPR018247">
    <property type="entry name" value="EF_Hand_1_Ca_BS"/>
</dbReference>
<sequence length="305" mass="33154">MDNPAEKTEKSPLPGVAIDGTTIKSIREAKKLTQLYVASVVGVTTDTISRWENNRYPTIKRENAEKLATALDVELEEILRQGPAVMEEEPTPSFTPTKRRLVIAAAVVLMAAGLTIYLFIRQLAATPTAVRWLPHYAAPGEIVPVQIKVTRRDSGSRGFIIKEQLPAGWRLVKAVPAASSGEPAAAEVKWLIPGGNGPVSVSYTVQIPETAPVNRKALFSGKIIVNTGGINRTEPIGGIAAVTVGAFHWADANGDGRIDDNEIMPAYYLTEELKGLGLDWKSIEAIWSGKGYVWDKERKTFVVVK</sequence>
<evidence type="ECO:0000259" key="3">
    <source>
        <dbReference type="PROSITE" id="PS50943"/>
    </source>
</evidence>
<reference evidence="4 5" key="1">
    <citation type="submission" date="2007-05" db="EMBL/GenBank/DDBJ databases">
        <title>Complete sequence of Geobacter uraniireducens Rf4.</title>
        <authorList>
            <consortium name="US DOE Joint Genome Institute"/>
            <person name="Copeland A."/>
            <person name="Lucas S."/>
            <person name="Lapidus A."/>
            <person name="Barry K."/>
            <person name="Detter J.C."/>
            <person name="Glavina del Rio T."/>
            <person name="Hammon N."/>
            <person name="Israni S."/>
            <person name="Dalin E."/>
            <person name="Tice H."/>
            <person name="Pitluck S."/>
            <person name="Chertkov O."/>
            <person name="Brettin T."/>
            <person name="Bruce D."/>
            <person name="Han C."/>
            <person name="Schmutz J."/>
            <person name="Larimer F."/>
            <person name="Land M."/>
            <person name="Hauser L."/>
            <person name="Kyrpides N."/>
            <person name="Mikhailova N."/>
            <person name="Shelobolina E."/>
            <person name="Aklujkar M."/>
            <person name="Lovley D."/>
            <person name="Richardson P."/>
        </authorList>
    </citation>
    <scope>NUCLEOTIDE SEQUENCE [LARGE SCALE GENOMIC DNA]</scope>
    <source>
        <strain evidence="4 5">Rf4</strain>
    </source>
</reference>
<dbReference type="AlphaFoldDB" id="A5G8Z5"/>
<dbReference type="KEGG" id="gur:Gura_4120"/>
<dbReference type="EMBL" id="CP000698">
    <property type="protein sequence ID" value="ABQ28263.1"/>
    <property type="molecule type" value="Genomic_DNA"/>
</dbReference>
<feature type="domain" description="HTH cro/C1-type" evidence="3">
    <location>
        <begin position="23"/>
        <end position="78"/>
    </location>
</feature>
<feature type="transmembrane region" description="Helical" evidence="2">
    <location>
        <begin position="101"/>
        <end position="120"/>
    </location>
</feature>
<dbReference type="PANTHER" id="PTHR46558">
    <property type="entry name" value="TRACRIPTIONAL REGULATORY PROTEIN-RELATED-RELATED"/>
    <property type="match status" value="1"/>
</dbReference>
<evidence type="ECO:0000256" key="1">
    <source>
        <dbReference type="ARBA" id="ARBA00023125"/>
    </source>
</evidence>
<dbReference type="InterPro" id="IPR010982">
    <property type="entry name" value="Lambda_DNA-bd_dom_sf"/>
</dbReference>
<dbReference type="RefSeq" id="WP_011940898.1">
    <property type="nucleotide sequence ID" value="NC_009483.1"/>
</dbReference>
<keyword evidence="2" id="KW-1133">Transmembrane helix</keyword>
<keyword evidence="2" id="KW-0812">Transmembrane</keyword>
<dbReference type="Gene3D" id="1.10.260.40">
    <property type="entry name" value="lambda repressor-like DNA-binding domains"/>
    <property type="match status" value="1"/>
</dbReference>
<dbReference type="STRING" id="351605.Gura_4120"/>
<evidence type="ECO:0000256" key="2">
    <source>
        <dbReference type="SAM" id="Phobius"/>
    </source>
</evidence>
<dbReference type="InterPro" id="IPR001387">
    <property type="entry name" value="Cro/C1-type_HTH"/>
</dbReference>
<dbReference type="SUPFAM" id="SSF47413">
    <property type="entry name" value="lambda repressor-like DNA-binding domains"/>
    <property type="match status" value="1"/>
</dbReference>
<dbReference type="OrthoDB" id="5395007at2"/>
<dbReference type="CDD" id="cd00093">
    <property type="entry name" value="HTH_XRE"/>
    <property type="match status" value="1"/>
</dbReference>
<dbReference type="PROSITE" id="PS00018">
    <property type="entry name" value="EF_HAND_1"/>
    <property type="match status" value="1"/>
</dbReference>
<proteinExistence type="predicted"/>
<evidence type="ECO:0000313" key="5">
    <source>
        <dbReference type="Proteomes" id="UP000006695"/>
    </source>
</evidence>
<keyword evidence="2" id="KW-0472">Membrane</keyword>
<dbReference type="PROSITE" id="PS50943">
    <property type="entry name" value="HTH_CROC1"/>
    <property type="match status" value="1"/>
</dbReference>
<keyword evidence="1" id="KW-0238">DNA-binding</keyword>